<dbReference type="PANTHER" id="PTHR44591">
    <property type="entry name" value="STRESS RESPONSE REGULATOR PROTEIN 1"/>
    <property type="match status" value="1"/>
</dbReference>
<dbReference type="Gene3D" id="3.40.50.2300">
    <property type="match status" value="1"/>
</dbReference>
<dbReference type="InterPro" id="IPR036641">
    <property type="entry name" value="HPT_dom_sf"/>
</dbReference>
<dbReference type="PANTHER" id="PTHR44591:SF21">
    <property type="entry name" value="TWO-COMPONENT RESPONSE REGULATOR"/>
    <property type="match status" value="1"/>
</dbReference>
<dbReference type="SMART" id="SM00448">
    <property type="entry name" value="REC"/>
    <property type="match status" value="1"/>
</dbReference>
<dbReference type="InterPro" id="IPR050595">
    <property type="entry name" value="Bact_response_regulator"/>
</dbReference>
<dbReference type="InterPro" id="IPR011006">
    <property type="entry name" value="CheY-like_superfamily"/>
</dbReference>
<feature type="domain" description="Response regulatory" evidence="5">
    <location>
        <begin position="8"/>
        <end position="122"/>
    </location>
</feature>
<sequence>MTAEALPRVLLVEDDPISRAFLSAALDAVPCEVDSADGVAAALALARSQRYDAWLLDAHLPDGSGIDLLQRLRKLHPDTPVLAHTASRDESLHDSLRRAGFAEVVVKPLPAPAMRGRVRALLGLPATPEAAPPARAQPGSEPVWDDEAAARALNGNLAHVQTLRGLFLQELSHIHDDVGAAFHRGDHDHMQRSLHKLRASCGFVGARRLACAVQALESRPDSSAAWTMFESALTGTVKTPAQP</sequence>
<evidence type="ECO:0000313" key="7">
    <source>
        <dbReference type="EMBL" id="MBZ4038727.1"/>
    </source>
</evidence>
<dbReference type="InterPro" id="IPR001789">
    <property type="entry name" value="Sig_transdc_resp-reg_receiver"/>
</dbReference>
<feature type="modified residue" description="4-aspartylphosphate" evidence="4">
    <location>
        <position position="57"/>
    </location>
</feature>
<dbReference type="Pfam" id="PF01627">
    <property type="entry name" value="Hpt"/>
    <property type="match status" value="1"/>
</dbReference>
<evidence type="ECO:0000259" key="5">
    <source>
        <dbReference type="PROSITE" id="PS50110"/>
    </source>
</evidence>
<keyword evidence="8" id="KW-1185">Reference proteome</keyword>
<dbReference type="CDD" id="cd00156">
    <property type="entry name" value="REC"/>
    <property type="match status" value="1"/>
</dbReference>
<dbReference type="PROSITE" id="PS50110">
    <property type="entry name" value="RESPONSE_REGULATORY"/>
    <property type="match status" value="1"/>
</dbReference>
<organism evidence="7 8">
    <name type="scientific">Novilysobacter selenitireducens</name>
    <dbReference type="NCBI Taxonomy" id="2872639"/>
    <lineage>
        <taxon>Bacteria</taxon>
        <taxon>Pseudomonadati</taxon>
        <taxon>Pseudomonadota</taxon>
        <taxon>Gammaproteobacteria</taxon>
        <taxon>Lysobacterales</taxon>
        <taxon>Lysobacteraceae</taxon>
        <taxon>Novilysobacter</taxon>
    </lineage>
</organism>
<dbReference type="Gene3D" id="1.20.120.160">
    <property type="entry name" value="HPT domain"/>
    <property type="match status" value="1"/>
</dbReference>
<dbReference type="Proteomes" id="UP001430954">
    <property type="component" value="Unassembled WGS sequence"/>
</dbReference>
<protein>
    <submittedName>
        <fullName evidence="7">Response regulator</fullName>
    </submittedName>
</protein>
<evidence type="ECO:0000256" key="4">
    <source>
        <dbReference type="PROSITE-ProRule" id="PRU00169"/>
    </source>
</evidence>
<gene>
    <name evidence="7" type="ORF">K6753_04200</name>
</gene>
<dbReference type="RefSeq" id="WP_223674938.1">
    <property type="nucleotide sequence ID" value="NZ_JAINZW010000002.1"/>
</dbReference>
<evidence type="ECO:0000256" key="2">
    <source>
        <dbReference type="ARBA" id="ARBA00023012"/>
    </source>
</evidence>
<reference evidence="7 8" key="1">
    <citation type="submission" date="2021-09" db="EMBL/GenBank/DDBJ databases">
        <title>Lysobacter sp. 13A isolated from the river sediment.</title>
        <authorList>
            <person name="Liu H."/>
            <person name="Li S."/>
            <person name="Mao S."/>
        </authorList>
    </citation>
    <scope>NUCLEOTIDE SEQUENCE [LARGE SCALE GENOMIC DNA]</scope>
    <source>
        <strain evidence="7 8">13A</strain>
    </source>
</reference>
<feature type="modified residue" description="Phosphohistidine" evidence="3">
    <location>
        <position position="195"/>
    </location>
</feature>
<evidence type="ECO:0000259" key="6">
    <source>
        <dbReference type="PROSITE" id="PS50894"/>
    </source>
</evidence>
<dbReference type="SUPFAM" id="SSF47226">
    <property type="entry name" value="Histidine-containing phosphotransfer domain, HPT domain"/>
    <property type="match status" value="1"/>
</dbReference>
<dbReference type="Pfam" id="PF00072">
    <property type="entry name" value="Response_reg"/>
    <property type="match status" value="1"/>
</dbReference>
<dbReference type="EMBL" id="JAINZW010000002">
    <property type="protein sequence ID" value="MBZ4038727.1"/>
    <property type="molecule type" value="Genomic_DNA"/>
</dbReference>
<accession>A0ABS7T4D8</accession>
<dbReference type="PROSITE" id="PS50894">
    <property type="entry name" value="HPT"/>
    <property type="match status" value="1"/>
</dbReference>
<keyword evidence="2" id="KW-0902">Two-component regulatory system</keyword>
<dbReference type="InterPro" id="IPR008207">
    <property type="entry name" value="Sig_transdc_His_kin_Hpt_dom"/>
</dbReference>
<evidence type="ECO:0000313" key="8">
    <source>
        <dbReference type="Proteomes" id="UP001430954"/>
    </source>
</evidence>
<proteinExistence type="predicted"/>
<comment type="caution">
    <text evidence="7">The sequence shown here is derived from an EMBL/GenBank/DDBJ whole genome shotgun (WGS) entry which is preliminary data.</text>
</comment>
<feature type="domain" description="HPt" evidence="6">
    <location>
        <begin position="156"/>
        <end position="243"/>
    </location>
</feature>
<evidence type="ECO:0000256" key="1">
    <source>
        <dbReference type="ARBA" id="ARBA00022553"/>
    </source>
</evidence>
<name>A0ABS7T4D8_9GAMM</name>
<keyword evidence="1 4" id="KW-0597">Phosphoprotein</keyword>
<evidence type="ECO:0000256" key="3">
    <source>
        <dbReference type="PROSITE-ProRule" id="PRU00110"/>
    </source>
</evidence>
<dbReference type="SUPFAM" id="SSF52172">
    <property type="entry name" value="CheY-like"/>
    <property type="match status" value="1"/>
</dbReference>